<dbReference type="Gene3D" id="2.60.40.10">
    <property type="entry name" value="Immunoglobulins"/>
    <property type="match status" value="1"/>
</dbReference>
<dbReference type="InterPro" id="IPR036179">
    <property type="entry name" value="Ig-like_dom_sf"/>
</dbReference>
<name>A0A9Q1CNF6_HOLLE</name>
<evidence type="ECO:0008006" key="3">
    <source>
        <dbReference type="Google" id="ProtNLM"/>
    </source>
</evidence>
<evidence type="ECO:0000313" key="2">
    <source>
        <dbReference type="Proteomes" id="UP001152320"/>
    </source>
</evidence>
<dbReference type="OrthoDB" id="10006996at2759"/>
<sequence length="291" mass="32981">MDTLHNEPFLSYSDSEKSGEGYISKEFDIYQNGSLIISRVRTTHEGLFTAIIFYSKTEDPVYYYVRVKTIVKPLDPFPEIDNCSLQLAICLQPFRKTLRLTCVVRNARPEVPLGWKVVSAFEKRNMSSHLSVIRNNTVFTSFATVSQHSLSNFSLLSLFVCETNSVPGVYDKHESLVLVQNDTHFNVKALEPIAIYIQQHSPLKLNCSKNDILWLVWERRYGTGDEFQPLLSAVLLDSTVVDKYDGGYELYEEGTLVVKDAATKNEGTYKCVGSDGIKDTIVIYEVVVYGK</sequence>
<dbReference type="Proteomes" id="UP001152320">
    <property type="component" value="Chromosome 1"/>
</dbReference>
<gene>
    <name evidence="1" type="ORF">HOLleu_00962</name>
</gene>
<protein>
    <recommendedName>
        <fullName evidence="3">Ig-like domain-containing protein</fullName>
    </recommendedName>
</protein>
<dbReference type="SUPFAM" id="SSF48726">
    <property type="entry name" value="Immunoglobulin"/>
    <property type="match status" value="1"/>
</dbReference>
<comment type="caution">
    <text evidence="1">The sequence shown here is derived from an EMBL/GenBank/DDBJ whole genome shotgun (WGS) entry which is preliminary data.</text>
</comment>
<dbReference type="EMBL" id="JAIZAY010000001">
    <property type="protein sequence ID" value="KAJ8048592.1"/>
    <property type="molecule type" value="Genomic_DNA"/>
</dbReference>
<proteinExistence type="predicted"/>
<dbReference type="InterPro" id="IPR013783">
    <property type="entry name" value="Ig-like_fold"/>
</dbReference>
<evidence type="ECO:0000313" key="1">
    <source>
        <dbReference type="EMBL" id="KAJ8048592.1"/>
    </source>
</evidence>
<reference evidence="1" key="1">
    <citation type="submission" date="2021-10" db="EMBL/GenBank/DDBJ databases">
        <title>Tropical sea cucumber genome reveals ecological adaptation and Cuvierian tubules defense mechanism.</title>
        <authorList>
            <person name="Chen T."/>
        </authorList>
    </citation>
    <scope>NUCLEOTIDE SEQUENCE</scope>
    <source>
        <strain evidence="1">Nanhai2018</strain>
        <tissue evidence="1">Muscle</tissue>
    </source>
</reference>
<organism evidence="1 2">
    <name type="scientific">Holothuria leucospilota</name>
    <name type="common">Black long sea cucumber</name>
    <name type="synonym">Mertensiothuria leucospilota</name>
    <dbReference type="NCBI Taxonomy" id="206669"/>
    <lineage>
        <taxon>Eukaryota</taxon>
        <taxon>Metazoa</taxon>
        <taxon>Echinodermata</taxon>
        <taxon>Eleutherozoa</taxon>
        <taxon>Echinozoa</taxon>
        <taxon>Holothuroidea</taxon>
        <taxon>Aspidochirotacea</taxon>
        <taxon>Aspidochirotida</taxon>
        <taxon>Holothuriidae</taxon>
        <taxon>Holothuria</taxon>
    </lineage>
</organism>
<accession>A0A9Q1CNF6</accession>
<dbReference type="AlphaFoldDB" id="A0A9Q1CNF6"/>
<keyword evidence="2" id="KW-1185">Reference proteome</keyword>